<dbReference type="SMART" id="SM00858">
    <property type="entry name" value="SAF"/>
    <property type="match status" value="1"/>
</dbReference>
<dbReference type="AlphaFoldDB" id="A0A177L000"/>
<dbReference type="Pfam" id="PF13144">
    <property type="entry name" value="ChapFlgA"/>
    <property type="match status" value="1"/>
</dbReference>
<dbReference type="Proteomes" id="UP000077271">
    <property type="component" value="Unassembled WGS sequence"/>
</dbReference>
<accession>A0A177L000</accession>
<comment type="caution">
    <text evidence="3">The sequence shown here is derived from an EMBL/GenBank/DDBJ whole genome shotgun (WGS) entry which is preliminary data.</text>
</comment>
<dbReference type="RefSeq" id="WP_063974495.1">
    <property type="nucleotide sequence ID" value="NZ_LQWZ01000007.1"/>
</dbReference>
<evidence type="ECO:0000313" key="4">
    <source>
        <dbReference type="Proteomes" id="UP000077271"/>
    </source>
</evidence>
<dbReference type="OrthoDB" id="1738401at2"/>
<proteinExistence type="predicted"/>
<sequence>MLKKKTEQDQVKTPKKKKVVNKRRNNAIVGLILAVSSAGAGAWYELGGGRELLLYEDVVVAKEAIKKGQLIQEADLNFMKVEKTQLAEGVIKNPNKVIGKQANHFIPKSAQIDKSYLAENGLVLREGEFIAQIPIEWTLAIPDTLRRGDNIVMYSALYDPELLKQLQSQSVATNANNATNKPTTATTKTTTSASSNFEELLKTKVAFVKDSANREVVTVSVGERLDGSSAIGAVEIVTTLDEFNKIEAKINSGHKLIFMYTDNPFVTEENTDPSDEDMNTESTAAVSK</sequence>
<reference evidence="3 4" key="1">
    <citation type="submission" date="2016-01" db="EMBL/GenBank/DDBJ databases">
        <title>Investigation of taxonomic status of Bacillus aminovorans.</title>
        <authorList>
            <person name="Verma A."/>
            <person name="Pal Y."/>
            <person name="Krishnamurthi S."/>
        </authorList>
    </citation>
    <scope>NUCLEOTIDE SEQUENCE [LARGE SCALE GENOMIC DNA]</scope>
    <source>
        <strain evidence="3 4">DSM 4337</strain>
    </source>
</reference>
<name>A0A177L000_9BACI</name>
<dbReference type="EMBL" id="LQWZ01000007">
    <property type="protein sequence ID" value="OAH58654.1"/>
    <property type="molecule type" value="Genomic_DNA"/>
</dbReference>
<feature type="compositionally biased region" description="Acidic residues" evidence="1">
    <location>
        <begin position="269"/>
        <end position="279"/>
    </location>
</feature>
<feature type="domain" description="SAF" evidence="2">
    <location>
        <begin position="56"/>
        <end position="118"/>
    </location>
</feature>
<evidence type="ECO:0000259" key="2">
    <source>
        <dbReference type="SMART" id="SM00858"/>
    </source>
</evidence>
<feature type="region of interest" description="Disordered" evidence="1">
    <location>
        <begin position="267"/>
        <end position="288"/>
    </location>
</feature>
<dbReference type="InterPro" id="IPR013974">
    <property type="entry name" value="SAF"/>
</dbReference>
<protein>
    <recommendedName>
        <fullName evidence="2">SAF domain-containing protein</fullName>
    </recommendedName>
</protein>
<gene>
    <name evidence="3" type="ORF">AWH48_16790</name>
</gene>
<dbReference type="Gene3D" id="3.90.1210.10">
    <property type="entry name" value="Antifreeze-like/N-acetylneuraminic acid synthase C-terminal domain"/>
    <property type="match status" value="1"/>
</dbReference>
<evidence type="ECO:0000256" key="1">
    <source>
        <dbReference type="SAM" id="MobiDB-lite"/>
    </source>
</evidence>
<dbReference type="CDD" id="cd11614">
    <property type="entry name" value="SAF_CpaB_FlgA_like"/>
    <property type="match status" value="1"/>
</dbReference>
<dbReference type="InterPro" id="IPR017585">
    <property type="entry name" value="SAF_FlgA"/>
</dbReference>
<evidence type="ECO:0000313" key="3">
    <source>
        <dbReference type="EMBL" id="OAH58654.1"/>
    </source>
</evidence>
<organism evidence="3 4">
    <name type="scientific">Domibacillus aminovorans</name>
    <dbReference type="NCBI Taxonomy" id="29332"/>
    <lineage>
        <taxon>Bacteria</taxon>
        <taxon>Bacillati</taxon>
        <taxon>Bacillota</taxon>
        <taxon>Bacilli</taxon>
        <taxon>Bacillales</taxon>
        <taxon>Bacillaceae</taxon>
        <taxon>Domibacillus</taxon>
    </lineage>
</organism>